<protein>
    <submittedName>
        <fullName evidence="1">Uncharacterized protein</fullName>
    </submittedName>
</protein>
<reference evidence="1" key="1">
    <citation type="submission" date="2021-01" db="EMBL/GenBank/DDBJ databases">
        <authorList>
            <consortium name="Genoscope - CEA"/>
            <person name="William W."/>
        </authorList>
    </citation>
    <scope>NUCLEOTIDE SEQUENCE</scope>
</reference>
<accession>A0A8S1QVT2</accession>
<evidence type="ECO:0000313" key="1">
    <source>
        <dbReference type="EMBL" id="CAD8119956.1"/>
    </source>
</evidence>
<organism evidence="1 2">
    <name type="scientific">Paramecium primaurelia</name>
    <dbReference type="NCBI Taxonomy" id="5886"/>
    <lineage>
        <taxon>Eukaryota</taxon>
        <taxon>Sar</taxon>
        <taxon>Alveolata</taxon>
        <taxon>Ciliophora</taxon>
        <taxon>Intramacronucleata</taxon>
        <taxon>Oligohymenophorea</taxon>
        <taxon>Peniculida</taxon>
        <taxon>Parameciidae</taxon>
        <taxon>Paramecium</taxon>
    </lineage>
</organism>
<dbReference type="AlphaFoldDB" id="A0A8S1QVT2"/>
<proteinExistence type="predicted"/>
<keyword evidence="2" id="KW-1185">Reference proteome</keyword>
<dbReference type="Proteomes" id="UP000688137">
    <property type="component" value="Unassembled WGS sequence"/>
</dbReference>
<evidence type="ECO:0000313" key="2">
    <source>
        <dbReference type="Proteomes" id="UP000688137"/>
    </source>
</evidence>
<comment type="caution">
    <text evidence="1">The sequence shown here is derived from an EMBL/GenBank/DDBJ whole genome shotgun (WGS) entry which is preliminary data.</text>
</comment>
<sequence length="241" mass="28786">MKKQFNSIGNDIKFLRGKSVIQLLEIRKWRVQKDTAEQNVKSIYVKLKTKEKGTNEIINLMNLDQFDDKVGKVNEFLYEGKTCQFMDQLDQVRVLQPRKLKSIFGNFITVIKKLGISYQYLFIYRYPIQQNPVFCSLGNTSPIYGFDDLQLKECQEMLQKKVFRFIFIMDRYDEMKLENLFMNNKLKQNWLDPLVIVTTRAFDLKEFGQSWGILSFLKFDVARLKSETFLMKNKQTEFYYL</sequence>
<name>A0A8S1QVT2_PARPR</name>
<dbReference type="EMBL" id="CAJJDM010000401">
    <property type="protein sequence ID" value="CAD8119956.1"/>
    <property type="molecule type" value="Genomic_DNA"/>
</dbReference>
<gene>
    <name evidence="1" type="ORF">PPRIM_AZ9-3.1.T3920001</name>
</gene>